<evidence type="ECO:0000256" key="5">
    <source>
        <dbReference type="ARBA" id="ARBA00023002"/>
    </source>
</evidence>
<name>A0A4V1C5U2_PYROR</name>
<dbReference type="Proteomes" id="UP000294847">
    <property type="component" value="Chromosome 2"/>
</dbReference>
<dbReference type="PANTHER" id="PTHR46206">
    <property type="entry name" value="CYTOCHROME P450"/>
    <property type="match status" value="1"/>
</dbReference>
<dbReference type="PROSITE" id="PS51387">
    <property type="entry name" value="FAD_PCMH"/>
    <property type="match status" value="1"/>
</dbReference>
<evidence type="ECO:0000313" key="12">
    <source>
        <dbReference type="Proteomes" id="UP000294847"/>
    </source>
</evidence>
<dbReference type="InterPro" id="IPR036318">
    <property type="entry name" value="FAD-bd_PCMH-like_sf"/>
</dbReference>
<evidence type="ECO:0000256" key="7">
    <source>
        <dbReference type="ARBA" id="ARBA00023033"/>
    </source>
</evidence>
<evidence type="ECO:0000256" key="2">
    <source>
        <dbReference type="ARBA" id="ARBA00005466"/>
    </source>
</evidence>
<keyword evidence="6 8" id="KW-0408">Iron</keyword>
<evidence type="ECO:0000313" key="11">
    <source>
        <dbReference type="EMBL" id="QBZ57575.1"/>
    </source>
</evidence>
<dbReference type="InterPro" id="IPR016169">
    <property type="entry name" value="FAD-bd_PCMH_sub2"/>
</dbReference>
<evidence type="ECO:0000256" key="4">
    <source>
        <dbReference type="ARBA" id="ARBA00022723"/>
    </source>
</evidence>
<evidence type="ECO:0000259" key="10">
    <source>
        <dbReference type="PROSITE" id="PS51387"/>
    </source>
</evidence>
<dbReference type="GO" id="GO:0071949">
    <property type="term" value="F:FAD binding"/>
    <property type="evidence" value="ECO:0007669"/>
    <property type="project" value="InterPro"/>
</dbReference>
<evidence type="ECO:0000256" key="1">
    <source>
        <dbReference type="ARBA" id="ARBA00001971"/>
    </source>
</evidence>
<keyword evidence="8 9" id="KW-0349">Heme</keyword>
<dbReference type="EMBL" id="CP034205">
    <property type="protein sequence ID" value="QBZ57575.1"/>
    <property type="molecule type" value="Genomic_DNA"/>
</dbReference>
<comment type="similarity">
    <text evidence="2">Belongs to the oxygen-dependent FAD-linked oxidoreductase family.</text>
</comment>
<dbReference type="InterPro" id="IPR001128">
    <property type="entry name" value="Cyt_P450"/>
</dbReference>
<feature type="binding site" description="axial binding residue" evidence="8">
    <location>
        <position position="162"/>
    </location>
    <ligand>
        <name>heme</name>
        <dbReference type="ChEBI" id="CHEBI:30413"/>
    </ligand>
    <ligandPart>
        <name>Fe</name>
        <dbReference type="ChEBI" id="CHEBI:18248"/>
    </ligandPart>
</feature>
<dbReference type="CDD" id="cd11041">
    <property type="entry name" value="CYP503A1-like"/>
    <property type="match status" value="1"/>
</dbReference>
<dbReference type="AlphaFoldDB" id="A0A4V1C5U2"/>
<dbReference type="GO" id="GO:0016705">
    <property type="term" value="F:oxidoreductase activity, acting on paired donors, with incorporation or reduction of molecular oxygen"/>
    <property type="evidence" value="ECO:0007669"/>
    <property type="project" value="InterPro"/>
</dbReference>
<dbReference type="GO" id="GO:0020037">
    <property type="term" value="F:heme binding"/>
    <property type="evidence" value="ECO:0007669"/>
    <property type="project" value="InterPro"/>
</dbReference>
<dbReference type="Gene3D" id="3.30.465.10">
    <property type="match status" value="2"/>
</dbReference>
<organism evidence="11 12">
    <name type="scientific">Pyricularia oryzae</name>
    <name type="common">Rice blast fungus</name>
    <name type="synonym">Magnaporthe oryzae</name>
    <dbReference type="NCBI Taxonomy" id="318829"/>
    <lineage>
        <taxon>Eukaryota</taxon>
        <taxon>Fungi</taxon>
        <taxon>Dikarya</taxon>
        <taxon>Ascomycota</taxon>
        <taxon>Pezizomycotina</taxon>
        <taxon>Sordariomycetes</taxon>
        <taxon>Sordariomycetidae</taxon>
        <taxon>Magnaporthales</taxon>
        <taxon>Pyriculariaceae</taxon>
        <taxon>Pyricularia</taxon>
    </lineage>
</organism>
<keyword evidence="4 8" id="KW-0479">Metal-binding</keyword>
<dbReference type="SUPFAM" id="SSF48264">
    <property type="entry name" value="Cytochrome P450"/>
    <property type="match status" value="1"/>
</dbReference>
<dbReference type="Gene3D" id="1.10.630.10">
    <property type="entry name" value="Cytochrome P450"/>
    <property type="match status" value="1"/>
</dbReference>
<protein>
    <recommendedName>
        <fullName evidence="10">FAD-binding PCMH-type domain-containing protein</fullName>
    </recommendedName>
</protein>
<keyword evidence="5 9" id="KW-0560">Oxidoreductase</keyword>
<dbReference type="InterPro" id="IPR012951">
    <property type="entry name" value="BBE"/>
</dbReference>
<dbReference type="InterPro" id="IPR002403">
    <property type="entry name" value="Cyt_P450_E_grp-IV"/>
</dbReference>
<dbReference type="Pfam" id="PF01565">
    <property type="entry name" value="FAD_binding_4"/>
    <property type="match status" value="1"/>
</dbReference>
<dbReference type="InterPro" id="IPR017972">
    <property type="entry name" value="Cyt_P450_CS"/>
</dbReference>
<reference evidence="11 12" key="1">
    <citation type="journal article" date="2019" name="Mol. Biol. Evol.">
        <title>Blast fungal genomes show frequent chromosomal changes, gene gains and losses, and effector gene turnover.</title>
        <authorList>
            <person name="Gomez Luciano L.B."/>
            <person name="Jason Tsai I."/>
            <person name="Chuma I."/>
            <person name="Tosa Y."/>
            <person name="Chen Y.H."/>
            <person name="Li J.Y."/>
            <person name="Li M.Y."/>
            <person name="Jade Lu M.Y."/>
            <person name="Nakayashiki H."/>
            <person name="Li W.H."/>
        </authorList>
    </citation>
    <scope>NUCLEOTIDE SEQUENCE [LARGE SCALE GENOMIC DNA]</scope>
    <source>
        <strain evidence="11">MZ5-1-6</strain>
    </source>
</reference>
<dbReference type="InterPro" id="IPR016166">
    <property type="entry name" value="FAD-bd_PCMH"/>
</dbReference>
<accession>A0A4V1C5U2</accession>
<evidence type="ECO:0000256" key="6">
    <source>
        <dbReference type="ARBA" id="ARBA00023004"/>
    </source>
</evidence>
<evidence type="ECO:0000256" key="3">
    <source>
        <dbReference type="ARBA" id="ARBA00010617"/>
    </source>
</evidence>
<dbReference type="PROSITE" id="PS00086">
    <property type="entry name" value="CYTOCHROME_P450"/>
    <property type="match status" value="1"/>
</dbReference>
<sequence>MKLSDDQLFLSVASIHSTSASTLSTLYDLLDRPECMDGILQEIRTIRAESKSSDWTKHDLDRLVKLDSFMKESQRYHPVGQVTVQRSNPRAYEFSDGLKIPANTQTCFLSYELNHDSDVYPDPETFDADRFLRMREKVDPQKYHFAYVSEDSINFGAGAHSCPGRHFAANEIKLMLCELLLGYEMKWPDGQSRPPTMFPAYAGFVHSYNEACASNVTDQCLLSADTFSTNGKNTSGTAPLTGPCNLGMLSEKYIAVSRAEDVQAAFRFAHRTGMPLSVKATGHDYAARSSLKGSLALWTRQLNDIAFNPSFTPVGGSSSPIAAMTVGGGANLGEVYKFADRHNVTFIGGSSGTVAAAGGYSLLGGHGTLTPTYGMGADRMLEATIVTPDGELRIANAHMNSDLFWALRGAGSATFGVVLNATFKVEPVMPLTLALMSFNSTGANTGPFLSLLMKHTTIWAEEGWGGPMSMSTLALVNPAMSVDAAKQSMKEVADYVSAQGGTVVLESLPSFYAFYTKYVEAASSTGTGAATFATFRTLPKRLHQSEEGRAAMTKTFQDIKAAGHDTFIFQTTPNKFPYEPGSNAVHPSWRDSYWLVGTSISWSSNDADLEERMRVAAAVQEVSRNLTDLAPEGSMYPNEADPWTRNWAKEFWGEENYARLVQVKRKYDPHGLIGCWKCVGFEDKLMETESAFRCLGAFQK</sequence>
<dbReference type="PRINTS" id="PR00465">
    <property type="entry name" value="EP450IV"/>
</dbReference>
<evidence type="ECO:0000256" key="8">
    <source>
        <dbReference type="PIRSR" id="PIRSR602403-1"/>
    </source>
</evidence>
<dbReference type="GO" id="GO:0005506">
    <property type="term" value="F:iron ion binding"/>
    <property type="evidence" value="ECO:0007669"/>
    <property type="project" value="InterPro"/>
</dbReference>
<dbReference type="SUPFAM" id="SSF56176">
    <property type="entry name" value="FAD-binding/transporter-associated domain-like"/>
    <property type="match status" value="1"/>
</dbReference>
<dbReference type="InterPro" id="IPR036396">
    <property type="entry name" value="Cyt_P450_sf"/>
</dbReference>
<keyword evidence="7 9" id="KW-0503">Monooxygenase</keyword>
<evidence type="ECO:0000256" key="9">
    <source>
        <dbReference type="RuleBase" id="RU000461"/>
    </source>
</evidence>
<dbReference type="InterPro" id="IPR006094">
    <property type="entry name" value="Oxid_FAD_bind_N"/>
</dbReference>
<feature type="domain" description="FAD-binding PCMH-type" evidence="10">
    <location>
        <begin position="246"/>
        <end position="428"/>
    </location>
</feature>
<comment type="cofactor">
    <cofactor evidence="1 8">
        <name>heme</name>
        <dbReference type="ChEBI" id="CHEBI:30413"/>
    </cofactor>
</comment>
<dbReference type="PANTHER" id="PTHR46206:SF7">
    <property type="entry name" value="P450, PUTATIVE (EUROFUNG)-RELATED"/>
    <property type="match status" value="1"/>
</dbReference>
<gene>
    <name evidence="11" type="ORF">PoMZ_02504</name>
</gene>
<dbReference type="GO" id="GO:0004497">
    <property type="term" value="F:monooxygenase activity"/>
    <property type="evidence" value="ECO:0007669"/>
    <property type="project" value="UniProtKB-KW"/>
</dbReference>
<dbReference type="Pfam" id="PF08031">
    <property type="entry name" value="BBE"/>
    <property type="match status" value="1"/>
</dbReference>
<comment type="similarity">
    <text evidence="3 9">Belongs to the cytochrome P450 family.</text>
</comment>
<dbReference type="Pfam" id="PF00067">
    <property type="entry name" value="p450"/>
    <property type="match status" value="1"/>
</dbReference>
<proteinExistence type="inferred from homology"/>